<reference evidence="1 2" key="1">
    <citation type="submission" date="2020-07" db="EMBL/GenBank/DDBJ databases">
        <title>Genomic Encyclopedia of Type Strains, Phase IV (KMG-V): Genome sequencing to study the core and pangenomes of soil and plant-associated prokaryotes.</title>
        <authorList>
            <person name="Whitman W."/>
        </authorList>
    </citation>
    <scope>NUCLEOTIDE SEQUENCE [LARGE SCALE GENOMIC DNA]</scope>
    <source>
        <strain evidence="1 2">SEMIA 4052</strain>
    </source>
</reference>
<comment type="caution">
    <text evidence="1">The sequence shown here is derived from an EMBL/GenBank/DDBJ whole genome shotgun (WGS) entry which is preliminary data.</text>
</comment>
<dbReference type="GO" id="GO:0008233">
    <property type="term" value="F:peptidase activity"/>
    <property type="evidence" value="ECO:0007669"/>
    <property type="project" value="UniProtKB-KW"/>
</dbReference>
<sequence>MTLEGKKIAVLIAPRGTEEAEFTKPKEAVEAAGADVTVVGIEVGEAKTNNGDLDPGGSYDVDKASLNQSSIQFGRGVIRAR</sequence>
<dbReference type="SUPFAM" id="SSF52317">
    <property type="entry name" value="Class I glutamine amidotransferase-like"/>
    <property type="match status" value="1"/>
</dbReference>
<dbReference type="InterPro" id="IPR029062">
    <property type="entry name" value="Class_I_gatase-like"/>
</dbReference>
<organism evidence="1 2">
    <name type="scientific">Rhizobium leguminosarum</name>
    <dbReference type="NCBI Taxonomy" id="384"/>
    <lineage>
        <taxon>Bacteria</taxon>
        <taxon>Pseudomonadati</taxon>
        <taxon>Pseudomonadota</taxon>
        <taxon>Alphaproteobacteria</taxon>
        <taxon>Hyphomicrobiales</taxon>
        <taxon>Rhizobiaceae</taxon>
        <taxon>Rhizobium/Agrobacterium group</taxon>
        <taxon>Rhizobium</taxon>
    </lineage>
</organism>
<keyword evidence="1" id="KW-0378">Hydrolase</keyword>
<dbReference type="Proteomes" id="UP000535276">
    <property type="component" value="Unassembled WGS sequence"/>
</dbReference>
<dbReference type="EMBL" id="JACBZV010000002">
    <property type="protein sequence ID" value="NYJ10833.1"/>
    <property type="molecule type" value="Genomic_DNA"/>
</dbReference>
<protein>
    <submittedName>
        <fullName evidence="1">Putative intracellular protease/amidase</fullName>
    </submittedName>
</protein>
<accession>A0A7Z0DWU8</accession>
<keyword evidence="1" id="KW-0645">Protease</keyword>
<evidence type="ECO:0000313" key="1">
    <source>
        <dbReference type="EMBL" id="NYJ10833.1"/>
    </source>
</evidence>
<dbReference type="AlphaFoldDB" id="A0A7Z0DWU8"/>
<gene>
    <name evidence="1" type="ORF">GGI64_001880</name>
</gene>
<name>A0A7Z0DWU8_RHILE</name>
<proteinExistence type="predicted"/>
<dbReference type="Gene3D" id="3.40.50.880">
    <property type="match status" value="1"/>
</dbReference>
<evidence type="ECO:0000313" key="2">
    <source>
        <dbReference type="Proteomes" id="UP000535276"/>
    </source>
</evidence>
<dbReference type="GO" id="GO:0006508">
    <property type="term" value="P:proteolysis"/>
    <property type="evidence" value="ECO:0007669"/>
    <property type="project" value="UniProtKB-KW"/>
</dbReference>